<feature type="signal peptide" evidence="1">
    <location>
        <begin position="1"/>
        <end position="30"/>
    </location>
</feature>
<reference evidence="2 3" key="1">
    <citation type="submission" date="2023-07" db="EMBL/GenBank/DDBJ databases">
        <title>Sequencing the genomes of 1000 actinobacteria strains.</title>
        <authorList>
            <person name="Klenk H.-P."/>
        </authorList>
    </citation>
    <scope>NUCLEOTIDE SEQUENCE [LARGE SCALE GENOMIC DNA]</scope>
    <source>
        <strain evidence="2 3">DSM 44711</strain>
    </source>
</reference>
<dbReference type="EMBL" id="JAVDYC010000001">
    <property type="protein sequence ID" value="MDR7320756.1"/>
    <property type="molecule type" value="Genomic_DNA"/>
</dbReference>
<organism evidence="2 3">
    <name type="scientific">Catenuloplanes niger</name>
    <dbReference type="NCBI Taxonomy" id="587534"/>
    <lineage>
        <taxon>Bacteria</taxon>
        <taxon>Bacillati</taxon>
        <taxon>Actinomycetota</taxon>
        <taxon>Actinomycetes</taxon>
        <taxon>Micromonosporales</taxon>
        <taxon>Micromonosporaceae</taxon>
        <taxon>Catenuloplanes</taxon>
    </lineage>
</organism>
<keyword evidence="1" id="KW-0732">Signal</keyword>
<evidence type="ECO:0000313" key="3">
    <source>
        <dbReference type="Proteomes" id="UP001183629"/>
    </source>
</evidence>
<dbReference type="AlphaFoldDB" id="A0AAE4CPL8"/>
<feature type="chain" id="PRO_5042136031" evidence="1">
    <location>
        <begin position="31"/>
        <end position="226"/>
    </location>
</feature>
<accession>A0AAE4CPL8</accession>
<dbReference type="RefSeq" id="WP_310409393.1">
    <property type="nucleotide sequence ID" value="NZ_JAVDYC010000001.1"/>
</dbReference>
<sequence>MASGKRRLLAAALTGAVFASVATVVVVADAATTHDNATSRTESSRVDRVPTPVLDWQPCEETAECATVALPLDYDQPGGATVDVALLRLKTKDRSRRIGSLFVNPGGPGLPGTRFALEAPGHLSAGLLERFDIVGFDPRGVGRSTQVRCFGSVEEQAEAFAYQSVIFPFGAAEERSWVRGAKAFSQACSANGRPLAGAMSTAEVARDMDVLRRAVGDTKLSYLGRS</sequence>
<proteinExistence type="predicted"/>
<evidence type="ECO:0000313" key="2">
    <source>
        <dbReference type="EMBL" id="MDR7320756.1"/>
    </source>
</evidence>
<comment type="caution">
    <text evidence="2">The sequence shown here is derived from an EMBL/GenBank/DDBJ whole genome shotgun (WGS) entry which is preliminary data.</text>
</comment>
<evidence type="ECO:0000256" key="1">
    <source>
        <dbReference type="SAM" id="SignalP"/>
    </source>
</evidence>
<dbReference type="Proteomes" id="UP001183629">
    <property type="component" value="Unassembled WGS sequence"/>
</dbReference>
<dbReference type="Gene3D" id="3.40.50.1820">
    <property type="entry name" value="alpha/beta hydrolase"/>
    <property type="match status" value="1"/>
</dbReference>
<dbReference type="SUPFAM" id="SSF53474">
    <property type="entry name" value="alpha/beta-Hydrolases"/>
    <property type="match status" value="1"/>
</dbReference>
<dbReference type="InterPro" id="IPR029058">
    <property type="entry name" value="AB_hydrolase_fold"/>
</dbReference>
<gene>
    <name evidence="2" type="ORF">J2S44_001006</name>
</gene>
<protein>
    <submittedName>
        <fullName evidence="2">Pimeloyl-ACP methyl ester carboxylesterase</fullName>
    </submittedName>
</protein>
<keyword evidence="3" id="KW-1185">Reference proteome</keyword>
<name>A0AAE4CPL8_9ACTN</name>